<comment type="catalytic activity">
    <reaction evidence="8 9">
        <text>(R)-4'-phosphopantetheine + ATP + H(+) = 3'-dephospho-CoA + diphosphate</text>
        <dbReference type="Rhea" id="RHEA:19801"/>
        <dbReference type="ChEBI" id="CHEBI:15378"/>
        <dbReference type="ChEBI" id="CHEBI:30616"/>
        <dbReference type="ChEBI" id="CHEBI:33019"/>
        <dbReference type="ChEBI" id="CHEBI:57328"/>
        <dbReference type="ChEBI" id="CHEBI:61723"/>
        <dbReference type="EC" id="2.7.7.3"/>
    </reaction>
</comment>
<protein>
    <recommendedName>
        <fullName evidence="9">Phosphopantetheine adenylyltransferase</fullName>
        <ecNumber evidence="9">2.7.7.3</ecNumber>
    </recommendedName>
    <alternativeName>
        <fullName evidence="9">Dephospho-CoA pyrophosphorylase</fullName>
    </alternativeName>
    <alternativeName>
        <fullName evidence="9">Pantetheine-phosphate adenylyltransferase</fullName>
        <shortName evidence="9">PPAT</shortName>
    </alternativeName>
</protein>
<feature type="domain" description="Cytidyltransferase-like" evidence="10">
    <location>
        <begin position="5"/>
        <end position="133"/>
    </location>
</feature>
<evidence type="ECO:0000256" key="5">
    <source>
        <dbReference type="ARBA" id="ARBA00022840"/>
    </source>
</evidence>
<evidence type="ECO:0000256" key="4">
    <source>
        <dbReference type="ARBA" id="ARBA00022741"/>
    </source>
</evidence>
<comment type="subunit">
    <text evidence="9">Homohexamer.</text>
</comment>
<reference evidence="11 12" key="1">
    <citation type="submission" date="2020-08" db="EMBL/GenBank/DDBJ databases">
        <title>Genomic Encyclopedia of Type Strains, Phase IV (KMG-IV): sequencing the most valuable type-strain genomes for metagenomic binning, comparative biology and taxonomic classification.</title>
        <authorList>
            <person name="Goeker M."/>
        </authorList>
    </citation>
    <scope>NUCLEOTIDE SEQUENCE [LARGE SCALE GENOMIC DNA]</scope>
    <source>
        <strain evidence="11 12">DSM 29781</strain>
    </source>
</reference>
<feature type="binding site" evidence="9">
    <location>
        <position position="87"/>
    </location>
    <ligand>
        <name>substrate</name>
    </ligand>
</feature>
<dbReference type="InterPro" id="IPR004821">
    <property type="entry name" value="Cyt_trans-like"/>
</dbReference>
<evidence type="ECO:0000256" key="3">
    <source>
        <dbReference type="ARBA" id="ARBA00022695"/>
    </source>
</evidence>
<feature type="binding site" evidence="9">
    <location>
        <position position="41"/>
    </location>
    <ligand>
        <name>substrate</name>
    </ligand>
</feature>
<feature type="site" description="Transition state stabilizer" evidence="9">
    <location>
        <position position="17"/>
    </location>
</feature>
<dbReference type="GO" id="GO:0004595">
    <property type="term" value="F:pantetheine-phosphate adenylyltransferase activity"/>
    <property type="evidence" value="ECO:0007669"/>
    <property type="project" value="UniProtKB-UniRule"/>
</dbReference>
<evidence type="ECO:0000256" key="6">
    <source>
        <dbReference type="ARBA" id="ARBA00022842"/>
    </source>
</evidence>
<keyword evidence="1 9" id="KW-0963">Cytoplasm</keyword>
<dbReference type="Pfam" id="PF01467">
    <property type="entry name" value="CTP_transf_like"/>
    <property type="match status" value="1"/>
</dbReference>
<dbReference type="EMBL" id="JACHGB010000006">
    <property type="protein sequence ID" value="MBB5273139.1"/>
    <property type="molecule type" value="Genomic_DNA"/>
</dbReference>
<dbReference type="Gene3D" id="3.40.50.620">
    <property type="entry name" value="HUPs"/>
    <property type="match status" value="1"/>
</dbReference>
<dbReference type="GO" id="GO:0005524">
    <property type="term" value="F:ATP binding"/>
    <property type="evidence" value="ECO:0007669"/>
    <property type="project" value="UniProtKB-KW"/>
</dbReference>
<keyword evidence="6 9" id="KW-0460">Magnesium</keyword>
<feature type="binding site" evidence="9">
    <location>
        <position position="9"/>
    </location>
    <ligand>
        <name>substrate</name>
    </ligand>
</feature>
<dbReference type="RefSeq" id="WP_183969450.1">
    <property type="nucleotide sequence ID" value="NZ_BAABEW010000024.1"/>
</dbReference>
<dbReference type="InterPro" id="IPR001980">
    <property type="entry name" value="PPAT"/>
</dbReference>
<dbReference type="AlphaFoldDB" id="A0A7W8HJB3"/>
<organism evidence="11 12">
    <name type="scientific">Quisquiliibacterium transsilvanicum</name>
    <dbReference type="NCBI Taxonomy" id="1549638"/>
    <lineage>
        <taxon>Bacteria</taxon>
        <taxon>Pseudomonadati</taxon>
        <taxon>Pseudomonadota</taxon>
        <taxon>Betaproteobacteria</taxon>
        <taxon>Burkholderiales</taxon>
        <taxon>Burkholderiaceae</taxon>
        <taxon>Quisquiliibacterium</taxon>
    </lineage>
</organism>
<evidence type="ECO:0000256" key="2">
    <source>
        <dbReference type="ARBA" id="ARBA00022679"/>
    </source>
</evidence>
<dbReference type="SUPFAM" id="SSF52374">
    <property type="entry name" value="Nucleotidylyl transferase"/>
    <property type="match status" value="1"/>
</dbReference>
<keyword evidence="7 9" id="KW-0173">Coenzyme A biosynthesis</keyword>
<evidence type="ECO:0000313" key="12">
    <source>
        <dbReference type="Proteomes" id="UP000532440"/>
    </source>
</evidence>
<feature type="binding site" evidence="9">
    <location>
        <begin position="9"/>
        <end position="10"/>
    </location>
    <ligand>
        <name>ATP</name>
        <dbReference type="ChEBI" id="CHEBI:30616"/>
    </ligand>
</feature>
<evidence type="ECO:0000256" key="8">
    <source>
        <dbReference type="ARBA" id="ARBA00029346"/>
    </source>
</evidence>
<dbReference type="PANTHER" id="PTHR21342">
    <property type="entry name" value="PHOSPHOPANTETHEINE ADENYLYLTRANSFERASE"/>
    <property type="match status" value="1"/>
</dbReference>
<dbReference type="NCBIfam" id="TIGR00125">
    <property type="entry name" value="cyt_tran_rel"/>
    <property type="match status" value="1"/>
</dbReference>
<evidence type="ECO:0000259" key="10">
    <source>
        <dbReference type="Pfam" id="PF01467"/>
    </source>
</evidence>
<dbReference type="InterPro" id="IPR014729">
    <property type="entry name" value="Rossmann-like_a/b/a_fold"/>
</dbReference>
<keyword evidence="4 9" id="KW-0547">Nucleotide-binding</keyword>
<feature type="binding site" evidence="9">
    <location>
        <begin position="123"/>
        <end position="129"/>
    </location>
    <ligand>
        <name>ATP</name>
        <dbReference type="ChEBI" id="CHEBI:30616"/>
    </ligand>
</feature>
<comment type="subcellular location">
    <subcellularLocation>
        <location evidence="9">Cytoplasm</location>
    </subcellularLocation>
</comment>
<dbReference type="UniPathway" id="UPA00241">
    <property type="reaction ID" value="UER00355"/>
</dbReference>
<dbReference type="Proteomes" id="UP000532440">
    <property type="component" value="Unassembled WGS sequence"/>
</dbReference>
<dbReference type="PRINTS" id="PR01020">
    <property type="entry name" value="LPSBIOSNTHSS"/>
</dbReference>
<dbReference type="EC" id="2.7.7.3" evidence="9"/>
<sequence>MATAVYPGTFDPLTGGHEDLVRRASSLFDRVVIGVAHSRGKSPLFEPEERLAVAREVLEPLGNVEVVSFSGLMVDFARKHGATVVVRGLRSVTDFDYEFQLAGMNRHLMPELETVFLIPGERYQFVSATLVREIAIMGGEVGQFVSSKVEARLREKVASLKRG</sequence>
<name>A0A7W8HJB3_9BURK</name>
<proteinExistence type="inferred from homology"/>
<dbReference type="GO" id="GO:0005737">
    <property type="term" value="C:cytoplasm"/>
    <property type="evidence" value="ECO:0007669"/>
    <property type="project" value="UniProtKB-SubCell"/>
</dbReference>
<keyword evidence="12" id="KW-1185">Reference proteome</keyword>
<feature type="binding site" evidence="9">
    <location>
        <position position="17"/>
    </location>
    <ligand>
        <name>ATP</name>
        <dbReference type="ChEBI" id="CHEBI:30616"/>
    </ligand>
</feature>
<dbReference type="GO" id="GO:0015937">
    <property type="term" value="P:coenzyme A biosynthetic process"/>
    <property type="evidence" value="ECO:0007669"/>
    <property type="project" value="UniProtKB-UniRule"/>
</dbReference>
<evidence type="ECO:0000256" key="1">
    <source>
        <dbReference type="ARBA" id="ARBA00022490"/>
    </source>
</evidence>
<comment type="pathway">
    <text evidence="9">Cofactor biosynthesis; coenzyme A biosynthesis; CoA from (R)-pantothenate: step 4/5.</text>
</comment>
<comment type="function">
    <text evidence="9">Reversibly transfers an adenylyl group from ATP to 4'-phosphopantetheine, yielding dephospho-CoA (dPCoA) and pyrophosphate.</text>
</comment>
<dbReference type="HAMAP" id="MF_00151">
    <property type="entry name" value="PPAT_bact"/>
    <property type="match status" value="1"/>
</dbReference>
<dbReference type="PANTHER" id="PTHR21342:SF1">
    <property type="entry name" value="PHOSPHOPANTETHEINE ADENYLYLTRANSFERASE"/>
    <property type="match status" value="1"/>
</dbReference>
<dbReference type="NCBIfam" id="TIGR01510">
    <property type="entry name" value="coaD_prev_kdtB"/>
    <property type="match status" value="1"/>
</dbReference>
<accession>A0A7W8HJB3</accession>
<feature type="binding site" evidence="9">
    <location>
        <position position="73"/>
    </location>
    <ligand>
        <name>substrate</name>
    </ligand>
</feature>
<evidence type="ECO:0000256" key="9">
    <source>
        <dbReference type="HAMAP-Rule" id="MF_00151"/>
    </source>
</evidence>
<feature type="binding site" evidence="9">
    <location>
        <begin position="88"/>
        <end position="90"/>
    </location>
    <ligand>
        <name>ATP</name>
        <dbReference type="ChEBI" id="CHEBI:30616"/>
    </ligand>
</feature>
<gene>
    <name evidence="9" type="primary">coaD</name>
    <name evidence="11" type="ORF">HNQ70_003167</name>
</gene>
<comment type="cofactor">
    <cofactor evidence="9">
        <name>Mg(2+)</name>
        <dbReference type="ChEBI" id="CHEBI:18420"/>
    </cofactor>
</comment>
<keyword evidence="5 9" id="KW-0067">ATP-binding</keyword>
<comment type="similarity">
    <text evidence="9">Belongs to the bacterial CoaD family.</text>
</comment>
<keyword evidence="3 9" id="KW-0548">Nucleotidyltransferase</keyword>
<evidence type="ECO:0000313" key="11">
    <source>
        <dbReference type="EMBL" id="MBB5273139.1"/>
    </source>
</evidence>
<comment type="caution">
    <text evidence="11">The sequence shown here is derived from an EMBL/GenBank/DDBJ whole genome shotgun (WGS) entry which is preliminary data.</text>
</comment>
<keyword evidence="2 9" id="KW-0808">Transferase</keyword>
<evidence type="ECO:0000256" key="7">
    <source>
        <dbReference type="ARBA" id="ARBA00022993"/>
    </source>
</evidence>
<dbReference type="CDD" id="cd02163">
    <property type="entry name" value="PPAT"/>
    <property type="match status" value="1"/>
</dbReference>
<feature type="binding site" evidence="9">
    <location>
        <position position="98"/>
    </location>
    <ligand>
        <name>ATP</name>
        <dbReference type="ChEBI" id="CHEBI:30616"/>
    </ligand>
</feature>